<evidence type="ECO:0008006" key="4">
    <source>
        <dbReference type="Google" id="ProtNLM"/>
    </source>
</evidence>
<dbReference type="KEGG" id="pstg:E8M01_31705"/>
<feature type="chain" id="PRO_5020383874" description="DUF320 domain-containing protein" evidence="1">
    <location>
        <begin position="21"/>
        <end position="90"/>
    </location>
</feature>
<accession>A0A4D7BCH2</accession>
<evidence type="ECO:0000313" key="3">
    <source>
        <dbReference type="Proteomes" id="UP000298781"/>
    </source>
</evidence>
<organism evidence="2 3">
    <name type="scientific">Phreatobacter stygius</name>
    <dbReference type="NCBI Taxonomy" id="1940610"/>
    <lineage>
        <taxon>Bacteria</taxon>
        <taxon>Pseudomonadati</taxon>
        <taxon>Pseudomonadota</taxon>
        <taxon>Alphaproteobacteria</taxon>
        <taxon>Hyphomicrobiales</taxon>
        <taxon>Phreatobacteraceae</taxon>
        <taxon>Phreatobacter</taxon>
    </lineage>
</organism>
<gene>
    <name evidence="2" type="ORF">E8M01_31705</name>
</gene>
<dbReference type="Proteomes" id="UP000298781">
    <property type="component" value="Chromosome"/>
</dbReference>
<protein>
    <recommendedName>
        <fullName evidence="4">DUF320 domain-containing protein</fullName>
    </recommendedName>
</protein>
<dbReference type="EMBL" id="CP039690">
    <property type="protein sequence ID" value="QCI68395.1"/>
    <property type="molecule type" value="Genomic_DNA"/>
</dbReference>
<sequence>MKRTLVLVTLATLAATPAFAGGRGGSSGGGLLNLGNINVSALNGIANGNTVNVPVLNGSRTNVLSGILNIRGVTGIVGGLLGGGHGCGCN</sequence>
<reference evidence="2 3" key="1">
    <citation type="submission" date="2019-04" db="EMBL/GenBank/DDBJ databases">
        <title>Phreatobacter aquaticus sp. nov.</title>
        <authorList>
            <person name="Choi A."/>
        </authorList>
    </citation>
    <scope>NUCLEOTIDE SEQUENCE [LARGE SCALE GENOMIC DNA]</scope>
    <source>
        <strain evidence="2 3">KCTC 52518</strain>
    </source>
</reference>
<dbReference type="AlphaFoldDB" id="A0A4D7BCH2"/>
<dbReference type="RefSeq" id="WP_136963814.1">
    <property type="nucleotide sequence ID" value="NZ_CP039690.1"/>
</dbReference>
<feature type="signal peptide" evidence="1">
    <location>
        <begin position="1"/>
        <end position="20"/>
    </location>
</feature>
<keyword evidence="3" id="KW-1185">Reference proteome</keyword>
<proteinExistence type="predicted"/>
<evidence type="ECO:0000256" key="1">
    <source>
        <dbReference type="SAM" id="SignalP"/>
    </source>
</evidence>
<evidence type="ECO:0000313" key="2">
    <source>
        <dbReference type="EMBL" id="QCI68395.1"/>
    </source>
</evidence>
<keyword evidence="1" id="KW-0732">Signal</keyword>
<name>A0A4D7BCH2_9HYPH</name>